<feature type="compositionally biased region" description="Pro residues" evidence="1">
    <location>
        <begin position="34"/>
        <end position="51"/>
    </location>
</feature>
<name>A0A9W7AY43_9STRA</name>
<feature type="compositionally biased region" description="Polar residues" evidence="1">
    <location>
        <begin position="1"/>
        <end position="16"/>
    </location>
</feature>
<comment type="caution">
    <text evidence="2">The sequence shown here is derived from an EMBL/GenBank/DDBJ whole genome shotgun (WGS) entry which is preliminary data.</text>
</comment>
<protein>
    <submittedName>
        <fullName evidence="2">Uncharacterized protein</fullName>
    </submittedName>
</protein>
<keyword evidence="3" id="KW-1185">Reference proteome</keyword>
<gene>
    <name evidence="2" type="ORF">TrST_g12721</name>
</gene>
<accession>A0A9W7AY43</accession>
<dbReference type="EMBL" id="BRXY01000217">
    <property type="protein sequence ID" value="GMH78090.1"/>
    <property type="molecule type" value="Genomic_DNA"/>
</dbReference>
<feature type="compositionally biased region" description="Basic and acidic residues" evidence="1">
    <location>
        <begin position="17"/>
        <end position="26"/>
    </location>
</feature>
<feature type="region of interest" description="Disordered" evidence="1">
    <location>
        <begin position="1"/>
        <end position="65"/>
    </location>
</feature>
<evidence type="ECO:0000313" key="3">
    <source>
        <dbReference type="Proteomes" id="UP001165085"/>
    </source>
</evidence>
<dbReference type="Proteomes" id="UP001165085">
    <property type="component" value="Unassembled WGS sequence"/>
</dbReference>
<dbReference type="AlphaFoldDB" id="A0A9W7AY43"/>
<organism evidence="2 3">
    <name type="scientific">Triparma strigata</name>
    <dbReference type="NCBI Taxonomy" id="1606541"/>
    <lineage>
        <taxon>Eukaryota</taxon>
        <taxon>Sar</taxon>
        <taxon>Stramenopiles</taxon>
        <taxon>Ochrophyta</taxon>
        <taxon>Bolidophyceae</taxon>
        <taxon>Parmales</taxon>
        <taxon>Triparmaceae</taxon>
        <taxon>Triparma</taxon>
    </lineage>
</organism>
<evidence type="ECO:0000256" key="1">
    <source>
        <dbReference type="SAM" id="MobiDB-lite"/>
    </source>
</evidence>
<reference evidence="3" key="1">
    <citation type="journal article" date="2023" name="Commun. Biol.">
        <title>Genome analysis of Parmales, the sister group of diatoms, reveals the evolutionary specialization of diatoms from phago-mixotrophs to photoautotrophs.</title>
        <authorList>
            <person name="Ban H."/>
            <person name="Sato S."/>
            <person name="Yoshikawa S."/>
            <person name="Yamada K."/>
            <person name="Nakamura Y."/>
            <person name="Ichinomiya M."/>
            <person name="Sato N."/>
            <person name="Blanc-Mathieu R."/>
            <person name="Endo H."/>
            <person name="Kuwata A."/>
            <person name="Ogata H."/>
        </authorList>
    </citation>
    <scope>NUCLEOTIDE SEQUENCE [LARGE SCALE GENOMIC DNA]</scope>
    <source>
        <strain evidence="3">NIES 3701</strain>
    </source>
</reference>
<evidence type="ECO:0000313" key="2">
    <source>
        <dbReference type="EMBL" id="GMH78090.1"/>
    </source>
</evidence>
<proteinExistence type="predicted"/>
<sequence length="106" mass="11896">MTTPEPASQQPQSPKESTVKEDDIEKNQNVSITTPPPDPEGFTTPPPPPYTPTHTPISSTKTELTDKERITKLEGQMQNAFKFLSCWGKEMDALQLEVRDLKKKSK</sequence>